<organism evidence="2 3">
    <name type="scientific">Rhodnius prolixus</name>
    <name type="common">Triatomid bug</name>
    <dbReference type="NCBI Taxonomy" id="13249"/>
    <lineage>
        <taxon>Eukaryota</taxon>
        <taxon>Metazoa</taxon>
        <taxon>Ecdysozoa</taxon>
        <taxon>Arthropoda</taxon>
        <taxon>Hexapoda</taxon>
        <taxon>Insecta</taxon>
        <taxon>Pterygota</taxon>
        <taxon>Neoptera</taxon>
        <taxon>Paraneoptera</taxon>
        <taxon>Hemiptera</taxon>
        <taxon>Heteroptera</taxon>
        <taxon>Panheteroptera</taxon>
        <taxon>Cimicomorpha</taxon>
        <taxon>Reduviidae</taxon>
        <taxon>Triatominae</taxon>
        <taxon>Rhodnius</taxon>
    </lineage>
</organism>
<evidence type="ECO:0000313" key="2">
    <source>
        <dbReference type="EnsemblMetazoa" id="RPRC010739-PA"/>
    </source>
</evidence>
<evidence type="ECO:0000313" key="3">
    <source>
        <dbReference type="Proteomes" id="UP000015103"/>
    </source>
</evidence>
<accession>T1I370</accession>
<feature type="region of interest" description="Disordered" evidence="1">
    <location>
        <begin position="135"/>
        <end position="187"/>
    </location>
</feature>
<dbReference type="AlphaFoldDB" id="T1I370"/>
<reference evidence="2" key="1">
    <citation type="submission" date="2015-05" db="UniProtKB">
        <authorList>
            <consortium name="EnsemblMetazoa"/>
        </authorList>
    </citation>
    <scope>IDENTIFICATION</scope>
</reference>
<feature type="compositionally biased region" description="Acidic residues" evidence="1">
    <location>
        <begin position="169"/>
        <end position="187"/>
    </location>
</feature>
<dbReference type="EMBL" id="ACPB03006540">
    <property type="status" value="NOT_ANNOTATED_CDS"/>
    <property type="molecule type" value="Genomic_DNA"/>
</dbReference>
<name>T1I370_RHOPR</name>
<dbReference type="Proteomes" id="UP000015103">
    <property type="component" value="Unassembled WGS sequence"/>
</dbReference>
<dbReference type="InParanoid" id="T1I370"/>
<feature type="compositionally biased region" description="Basic and acidic residues" evidence="1">
    <location>
        <begin position="135"/>
        <end position="149"/>
    </location>
</feature>
<protein>
    <submittedName>
        <fullName evidence="2">Uncharacterized protein</fullName>
    </submittedName>
</protein>
<keyword evidence="3" id="KW-1185">Reference proteome</keyword>
<evidence type="ECO:0000256" key="1">
    <source>
        <dbReference type="SAM" id="MobiDB-lite"/>
    </source>
</evidence>
<proteinExistence type="predicted"/>
<sequence>RTLTDLYDTPKKPPYPLHYFRKHFFYTDPETPNLELLLEILCEKFEELELLQKMNDLLRCELYKYDEEIHLEPFRFLPVKKYTIDKLYTNERFWDSSSTEIMSLQQSPEMKRKSSYKVKVYGKSDIEVETVEAVQREKPGDDESEKVLSDDVGSGGDDLAMEIEKSQEEGEEEEGIEDIEDIEEEEDVKGRLFYETLGIYQDLEDEQDEIHKLFE</sequence>
<dbReference type="EnsemblMetazoa" id="RPRC010739-RA">
    <property type="protein sequence ID" value="RPRC010739-PA"/>
    <property type="gene ID" value="RPRC010739"/>
</dbReference>
<dbReference type="HOGENOM" id="CLU_1286152_0_0_1"/>
<dbReference type="VEuPathDB" id="VectorBase:RPRC010739"/>